<dbReference type="InterPro" id="IPR000742">
    <property type="entry name" value="EGF"/>
</dbReference>
<evidence type="ECO:0000256" key="1">
    <source>
        <dbReference type="PROSITE-ProRule" id="PRU00076"/>
    </source>
</evidence>
<comment type="caution">
    <text evidence="1">Lacks conserved residue(s) required for the propagation of feature annotation.</text>
</comment>
<dbReference type="Proteomes" id="UP001155660">
    <property type="component" value="Chromosome B9"/>
</dbReference>
<keyword evidence="3" id="KW-1133">Transmembrane helix</keyword>
<evidence type="ECO:0000256" key="3">
    <source>
        <dbReference type="SAM" id="Phobius"/>
    </source>
</evidence>
<dbReference type="AlphaFoldDB" id="A0A9Q9WQM0"/>
<keyword evidence="1" id="KW-1015">Disulfide bond</keyword>
<keyword evidence="1" id="KW-0245">EGF-like domain</keyword>
<dbReference type="KEGG" id="ccar:122138536"/>
<keyword evidence="3" id="KW-0472">Membrane</keyword>
<proteinExistence type="predicted"/>
<name>A0A9Q9WQM0_CYPCA</name>
<feature type="transmembrane region" description="Helical" evidence="3">
    <location>
        <begin position="26"/>
        <end position="51"/>
    </location>
</feature>
<accession>A0A9Q9WQM0</accession>
<dbReference type="OrthoDB" id="21182at2759"/>
<keyword evidence="3" id="KW-0812">Transmembrane</keyword>
<evidence type="ECO:0000259" key="4">
    <source>
        <dbReference type="PROSITE" id="PS50026"/>
    </source>
</evidence>
<dbReference type="PROSITE" id="PS01186">
    <property type="entry name" value="EGF_2"/>
    <property type="match status" value="1"/>
</dbReference>
<gene>
    <name evidence="5" type="primary">LOC122138536</name>
</gene>
<dbReference type="RefSeq" id="XP_042587772.1">
    <property type="nucleotide sequence ID" value="XM_042731838.1"/>
</dbReference>
<feature type="region of interest" description="Disordered" evidence="2">
    <location>
        <begin position="200"/>
        <end position="263"/>
    </location>
</feature>
<evidence type="ECO:0000313" key="5">
    <source>
        <dbReference type="RefSeq" id="XP_042587772.1"/>
    </source>
</evidence>
<dbReference type="PROSITE" id="PS00022">
    <property type="entry name" value="EGF_1"/>
    <property type="match status" value="1"/>
</dbReference>
<dbReference type="GeneID" id="122138536"/>
<reference evidence="5" key="1">
    <citation type="submission" date="2025-08" db="UniProtKB">
        <authorList>
            <consortium name="RefSeq"/>
        </authorList>
    </citation>
    <scope>IDENTIFICATION</scope>
    <source>
        <tissue evidence="5">Muscle</tissue>
    </source>
</reference>
<evidence type="ECO:0000256" key="2">
    <source>
        <dbReference type="SAM" id="MobiDB-lite"/>
    </source>
</evidence>
<feature type="compositionally biased region" description="Low complexity" evidence="2">
    <location>
        <begin position="216"/>
        <end position="226"/>
    </location>
</feature>
<dbReference type="PROSITE" id="PS50026">
    <property type="entry name" value="EGF_3"/>
    <property type="match status" value="1"/>
</dbReference>
<feature type="domain" description="EGF-like" evidence="4">
    <location>
        <begin position="1"/>
        <end position="15"/>
    </location>
</feature>
<sequence length="263" mass="28399">MRCRCPYGYSGSYCEMGKSRGAPAGTAVTVLLAVVIILITGALVVGVFLNYKRTGSLIPSMPKLPSLSSLVKSADTGNGVSFRSGDNVTMDLEPQTLGVSFIDRAMQLDENFADSGRQPITFENPLYSTAAGPSSDPAVIHATQVTVNVSSDQVENNFSNPTFNAHEHAVEVKSTPAEQTTTQESKWSFFKRKLMPSTTFENPTYSEMQDEQNHGAADASASSQPSPFVPPPKPQKREKLSAYSPTEDTFTDTANLVKEDSEI</sequence>
<organism evidence="5">
    <name type="scientific">Cyprinus carpio</name>
    <name type="common">Common carp</name>
    <dbReference type="NCBI Taxonomy" id="7962"/>
    <lineage>
        <taxon>Eukaryota</taxon>
        <taxon>Metazoa</taxon>
        <taxon>Chordata</taxon>
        <taxon>Craniata</taxon>
        <taxon>Vertebrata</taxon>
        <taxon>Euteleostomi</taxon>
        <taxon>Actinopterygii</taxon>
        <taxon>Neopterygii</taxon>
        <taxon>Teleostei</taxon>
        <taxon>Ostariophysi</taxon>
        <taxon>Cypriniformes</taxon>
        <taxon>Cyprinidae</taxon>
        <taxon>Cyprininae</taxon>
        <taxon>Cyprinus</taxon>
    </lineage>
</organism>
<feature type="compositionally biased region" description="Polar residues" evidence="2">
    <location>
        <begin position="243"/>
        <end position="254"/>
    </location>
</feature>
<feature type="disulfide bond" evidence="1">
    <location>
        <begin position="5"/>
        <end position="14"/>
    </location>
</feature>
<protein>
    <submittedName>
        <fullName evidence="5">Low-density lipoprotein receptor-related protein 2-like isoform X1</fullName>
    </submittedName>
</protein>